<dbReference type="GO" id="GO:0051781">
    <property type="term" value="P:positive regulation of cell division"/>
    <property type="evidence" value="ECO:0007669"/>
    <property type="project" value="UniProtKB-KW"/>
</dbReference>
<feature type="domain" description="Platelet-derived growth factor (PDGF) family profile" evidence="15">
    <location>
        <begin position="345"/>
        <end position="423"/>
    </location>
</feature>
<evidence type="ECO:0000259" key="15">
    <source>
        <dbReference type="PROSITE" id="PS50278"/>
    </source>
</evidence>
<dbReference type="PANTHER" id="PTHR11633">
    <property type="entry name" value="PLATELET-DERIVED GROWTH FACTOR"/>
    <property type="match status" value="1"/>
</dbReference>
<dbReference type="GO" id="GO:0005161">
    <property type="term" value="F:platelet-derived growth factor receptor binding"/>
    <property type="evidence" value="ECO:0007669"/>
    <property type="project" value="TreeGrafter"/>
</dbReference>
<keyword evidence="11" id="KW-0497">Mitogen</keyword>
<dbReference type="CDD" id="cd00041">
    <property type="entry name" value="CUB"/>
    <property type="match status" value="1"/>
</dbReference>
<comment type="subcellular location">
    <subcellularLocation>
        <location evidence="1">Secreted</location>
    </subcellularLocation>
</comment>
<evidence type="ECO:0000256" key="9">
    <source>
        <dbReference type="ARBA" id="ARBA00023157"/>
    </source>
</evidence>
<reference evidence="16" key="1">
    <citation type="submission" date="2025-08" db="UniProtKB">
        <authorList>
            <consortium name="Ensembl"/>
        </authorList>
    </citation>
    <scope>IDENTIFICATION</scope>
</reference>
<dbReference type="PANTHER" id="PTHR11633:SF5">
    <property type="entry name" value="PLATELET-DERIVED GROWTH FACTOR C"/>
    <property type="match status" value="1"/>
</dbReference>
<dbReference type="CDD" id="cd00135">
    <property type="entry name" value="PDGF"/>
    <property type="match status" value="1"/>
</dbReference>
<organism evidence="16 17">
    <name type="scientific">Eptatretus burgeri</name>
    <name type="common">Inshore hagfish</name>
    <dbReference type="NCBI Taxonomy" id="7764"/>
    <lineage>
        <taxon>Eukaryota</taxon>
        <taxon>Metazoa</taxon>
        <taxon>Chordata</taxon>
        <taxon>Craniata</taxon>
        <taxon>Vertebrata</taxon>
        <taxon>Cyclostomata</taxon>
        <taxon>Myxini</taxon>
        <taxon>Myxiniformes</taxon>
        <taxon>Myxinidae</taxon>
        <taxon>Eptatretinae</taxon>
        <taxon>Eptatretus</taxon>
    </lineage>
</organism>
<dbReference type="SMART" id="SM00042">
    <property type="entry name" value="CUB"/>
    <property type="match status" value="1"/>
</dbReference>
<dbReference type="PROSITE" id="PS01180">
    <property type="entry name" value="CUB"/>
    <property type="match status" value="1"/>
</dbReference>
<dbReference type="InterPro" id="IPR000859">
    <property type="entry name" value="CUB_dom"/>
</dbReference>
<evidence type="ECO:0000256" key="12">
    <source>
        <dbReference type="PROSITE-ProRule" id="PRU00059"/>
    </source>
</evidence>
<reference evidence="16" key="2">
    <citation type="submission" date="2025-09" db="UniProtKB">
        <authorList>
            <consortium name="Ensembl"/>
        </authorList>
    </citation>
    <scope>IDENTIFICATION</scope>
</reference>
<dbReference type="GO" id="GO:0051897">
    <property type="term" value="P:positive regulation of phosphatidylinositol 3-kinase/protein kinase B signal transduction"/>
    <property type="evidence" value="ECO:0007669"/>
    <property type="project" value="TreeGrafter"/>
</dbReference>
<comment type="similarity">
    <text evidence="2 13">Belongs to the PDGF/VEGF growth factor family.</text>
</comment>
<dbReference type="GO" id="GO:0048008">
    <property type="term" value="P:platelet-derived growth factor receptor signaling pathway"/>
    <property type="evidence" value="ECO:0007669"/>
    <property type="project" value="TreeGrafter"/>
</dbReference>
<keyword evidence="8 13" id="KW-0339">Growth factor</keyword>
<keyword evidence="17" id="KW-1185">Reference proteome</keyword>
<dbReference type="Gene3D" id="2.60.120.290">
    <property type="entry name" value="Spermadhesin, CUB domain"/>
    <property type="match status" value="1"/>
</dbReference>
<proteinExistence type="inferred from homology"/>
<dbReference type="InterPro" id="IPR000072">
    <property type="entry name" value="PDGF/VEGF_dom"/>
</dbReference>
<keyword evidence="6" id="KW-0165">Cleavage on pair of basic residues</keyword>
<keyword evidence="9" id="KW-1015">Disulfide bond</keyword>
<evidence type="ECO:0000256" key="3">
    <source>
        <dbReference type="ARBA" id="ARBA00018877"/>
    </source>
</evidence>
<dbReference type="Pfam" id="PF00341">
    <property type="entry name" value="PDGF"/>
    <property type="match status" value="1"/>
</dbReference>
<dbReference type="InterPro" id="IPR035914">
    <property type="entry name" value="Sperma_CUB_dom_sf"/>
</dbReference>
<dbReference type="GeneTree" id="ENSGT00940000158645"/>
<evidence type="ECO:0000256" key="11">
    <source>
        <dbReference type="ARBA" id="ARBA00023246"/>
    </source>
</evidence>
<evidence type="ECO:0000256" key="2">
    <source>
        <dbReference type="ARBA" id="ARBA00006686"/>
    </source>
</evidence>
<evidence type="ECO:0000259" key="14">
    <source>
        <dbReference type="PROSITE" id="PS01180"/>
    </source>
</evidence>
<evidence type="ECO:0000256" key="1">
    <source>
        <dbReference type="ARBA" id="ARBA00004613"/>
    </source>
</evidence>
<dbReference type="GO" id="GO:0008284">
    <property type="term" value="P:positive regulation of cell population proliferation"/>
    <property type="evidence" value="ECO:0007669"/>
    <property type="project" value="TreeGrafter"/>
</dbReference>
<dbReference type="GO" id="GO:0070374">
    <property type="term" value="P:positive regulation of ERK1 and ERK2 cascade"/>
    <property type="evidence" value="ECO:0007669"/>
    <property type="project" value="TreeGrafter"/>
</dbReference>
<dbReference type="GO" id="GO:0016020">
    <property type="term" value="C:membrane"/>
    <property type="evidence" value="ECO:0007669"/>
    <property type="project" value="InterPro"/>
</dbReference>
<dbReference type="GO" id="GO:0005615">
    <property type="term" value="C:extracellular space"/>
    <property type="evidence" value="ECO:0007669"/>
    <property type="project" value="TreeGrafter"/>
</dbReference>
<feature type="domain" description="CUB" evidence="14">
    <location>
        <begin position="10"/>
        <end position="134"/>
    </location>
</feature>
<dbReference type="Pfam" id="PF00431">
    <property type="entry name" value="CUB"/>
    <property type="match status" value="1"/>
</dbReference>
<evidence type="ECO:0000256" key="6">
    <source>
        <dbReference type="ARBA" id="ARBA00022685"/>
    </source>
</evidence>
<keyword evidence="10" id="KW-0325">Glycoprotein</keyword>
<evidence type="ECO:0000256" key="5">
    <source>
        <dbReference type="ARBA" id="ARBA00022525"/>
    </source>
</evidence>
<dbReference type="InterPro" id="IPR029034">
    <property type="entry name" value="Cystine-knot_cytokine"/>
</dbReference>
<sequence>MDVYPPSLLTTTEISDEETVYVLGDGFLQSPHFPQSYPRGMSLAWRLVAKPDARIRIAFDERFGLEEPEHGVCRYDYVDVLDITEGATIPRGRWCGSRVPPGRQVSRSNRVLIRFHSDQYLAAKPGFRLYYSSLAPESLLPIGTMSRGSARVPMRSMPIGTARESPIATWPEASSKSGPPIPIGTGVGSSGFEDWPQQPAGAAFPLGTLPIETEVNDNKQGADVVVGQSVSKMATFSAGSAGPSIPLEPALSEESGVANKDMGEEWETSQTLEVLSQTLSAFDTLENLVQYIEPDNWQHDLHVLLHSEMHRGRSSFSNKRVLLNQMRQDVLLYSCTPRNISVALRSEISRTDAVFWPGCVLVLRCGGNCSCCSKNCTQCQCVPTHISHKSYKVLQMQPRRRGRSRFSKSLRNVLLEHHDKCECTCSNGLQG</sequence>
<dbReference type="SUPFAM" id="SSF49854">
    <property type="entry name" value="Spermadhesin, CUB domain"/>
    <property type="match status" value="1"/>
</dbReference>
<dbReference type="SUPFAM" id="SSF57501">
    <property type="entry name" value="Cystine-knot cytokines"/>
    <property type="match status" value="1"/>
</dbReference>
<evidence type="ECO:0000256" key="7">
    <source>
        <dbReference type="ARBA" id="ARBA00022729"/>
    </source>
</evidence>
<name>A0A8C4QVJ0_EPTBU</name>
<dbReference type="SMART" id="SM00141">
    <property type="entry name" value="PDGF"/>
    <property type="match status" value="1"/>
</dbReference>
<protein>
    <recommendedName>
        <fullName evidence="3">Platelet-derived growth factor C</fullName>
    </recommendedName>
</protein>
<evidence type="ECO:0000313" key="16">
    <source>
        <dbReference type="Ensembl" id="ENSEBUP00000020854.1"/>
    </source>
</evidence>
<dbReference type="AlphaFoldDB" id="A0A8C4QVJ0"/>
<evidence type="ECO:0000256" key="8">
    <source>
        <dbReference type="ARBA" id="ARBA00023030"/>
    </source>
</evidence>
<evidence type="ECO:0000256" key="10">
    <source>
        <dbReference type="ARBA" id="ARBA00023180"/>
    </source>
</evidence>
<dbReference type="PROSITE" id="PS50278">
    <property type="entry name" value="PDGF_2"/>
    <property type="match status" value="1"/>
</dbReference>
<keyword evidence="5" id="KW-0964">Secreted</keyword>
<dbReference type="Gene3D" id="2.10.90.10">
    <property type="entry name" value="Cystine-knot cytokines"/>
    <property type="match status" value="1"/>
</dbReference>
<evidence type="ECO:0000256" key="13">
    <source>
        <dbReference type="RuleBase" id="RU003818"/>
    </source>
</evidence>
<evidence type="ECO:0000256" key="4">
    <source>
        <dbReference type="ARBA" id="ARBA00022473"/>
    </source>
</evidence>
<keyword evidence="7" id="KW-0732">Signal</keyword>
<dbReference type="Proteomes" id="UP000694388">
    <property type="component" value="Unplaced"/>
</dbReference>
<evidence type="ECO:0000313" key="17">
    <source>
        <dbReference type="Proteomes" id="UP000694388"/>
    </source>
</evidence>
<dbReference type="GO" id="GO:0008083">
    <property type="term" value="F:growth factor activity"/>
    <property type="evidence" value="ECO:0007669"/>
    <property type="project" value="UniProtKB-KW"/>
</dbReference>
<dbReference type="GO" id="GO:0030335">
    <property type="term" value="P:positive regulation of cell migration"/>
    <property type="evidence" value="ECO:0007669"/>
    <property type="project" value="TreeGrafter"/>
</dbReference>
<accession>A0A8C4QVJ0</accession>
<dbReference type="Ensembl" id="ENSEBUT00000021430.1">
    <property type="protein sequence ID" value="ENSEBUP00000020854.1"/>
    <property type="gene ID" value="ENSEBUG00000012887.1"/>
</dbReference>
<keyword evidence="4" id="KW-0217">Developmental protein</keyword>
<comment type="caution">
    <text evidence="12">Lacks conserved residue(s) required for the propagation of feature annotation.</text>
</comment>